<evidence type="ECO:0000313" key="1">
    <source>
        <dbReference type="EMBL" id="CAH6721382.1"/>
    </source>
</evidence>
<proteinExistence type="predicted"/>
<dbReference type="EMBL" id="CALSDN010000006">
    <property type="protein sequence ID" value="CAH6721382.1"/>
    <property type="molecule type" value="Genomic_DNA"/>
</dbReference>
<sequence>MYRSRSLHLQGLSRNFSRIFGRQIHGLSSSIGEKPSNTLTDINAHRIQGSEDGPKAQHERVNRILLKTQNSKRGSLDECRQENIRFLDISKALQIHSKQHQPLMIDQIENDIQIIDNFLHKNRPEVEIKDVQIIFETVEGEGVGIVRHEYENTVKHTVVCVPKTVEGDIVTLRLRMHHKFYAEGHLVTVQTPSAKRNDSLIDCHQFNSCNGCQLQMVSYGDQLHFKREVLHRAYEYFYPNVFSQIPPPNMGSIIASPKEYNYRTKLTPHYKWRNSFLGKEGYKPPIGFENVKPSEPLVDVEKCSIATRTINDQLSKFRENVYRELANKKKTKKNASTGLLRESIDINLDTGDFSLTTITDNKKLVTEKVEDIVYQFPAGEFFQTNNSILPVILQHIRSHLKEIDYSNIIDTYCGSGFFGIALAKDLPSKGKVFGVEISSVAIKYAQHNAKINGLTDDRVMFVSGTADTIFSNNQLRKVKGKDSVVIMDPSRKGSNIDFLKQMLEFKPKMIIYVSCNVFTQARDLRQFHELQKDNIQYRVKEITGFDFFPQTKHVEGLAVLELCT</sequence>
<gene>
    <name evidence="1" type="ORF">CLIB1444_06S00870</name>
</gene>
<evidence type="ECO:0000313" key="2">
    <source>
        <dbReference type="Proteomes" id="UP001152531"/>
    </source>
</evidence>
<keyword evidence="2" id="KW-1185">Reference proteome</keyword>
<organism evidence="1 2">
    <name type="scientific">[Candida] jaroonii</name>
    <dbReference type="NCBI Taxonomy" id="467808"/>
    <lineage>
        <taxon>Eukaryota</taxon>
        <taxon>Fungi</taxon>
        <taxon>Dikarya</taxon>
        <taxon>Ascomycota</taxon>
        <taxon>Saccharomycotina</taxon>
        <taxon>Pichiomycetes</taxon>
        <taxon>Debaryomycetaceae</taxon>
        <taxon>Yamadazyma</taxon>
    </lineage>
</organism>
<protein>
    <submittedName>
        <fullName evidence="1">tRNA (Uracil(54)-C(5))-methyltransferase</fullName>
    </submittedName>
</protein>
<reference evidence="1" key="1">
    <citation type="submission" date="2022-06" db="EMBL/GenBank/DDBJ databases">
        <authorList>
            <person name="Legras J.-L."/>
            <person name="Devillers H."/>
            <person name="Grondin C."/>
        </authorList>
    </citation>
    <scope>NUCLEOTIDE SEQUENCE</scope>
    <source>
        <strain evidence="1">CLIB 1444</strain>
    </source>
</reference>
<dbReference type="Proteomes" id="UP001152531">
    <property type="component" value="Unassembled WGS sequence"/>
</dbReference>
<name>A0ACA9Y987_9ASCO</name>
<comment type="caution">
    <text evidence="1">The sequence shown here is derived from an EMBL/GenBank/DDBJ whole genome shotgun (WGS) entry which is preliminary data.</text>
</comment>
<accession>A0ACA9Y987</accession>